<feature type="chain" id="PRO_5046934207" description="Apple domain-containing protein" evidence="3">
    <location>
        <begin position="24"/>
        <end position="789"/>
    </location>
</feature>
<keyword evidence="5" id="KW-1185">Reference proteome</keyword>
<comment type="caution">
    <text evidence="4">The sequence shown here is derived from an EMBL/GenBank/DDBJ whole genome shotgun (WGS) entry which is preliminary data.</text>
</comment>
<gene>
    <name evidence="4" type="ORF">VTL71DRAFT_7765</name>
</gene>
<keyword evidence="2" id="KW-0472">Membrane</keyword>
<feature type="signal peptide" evidence="3">
    <location>
        <begin position="1"/>
        <end position="23"/>
    </location>
</feature>
<proteinExistence type="predicted"/>
<organism evidence="4 5">
    <name type="scientific">Oculimacula yallundae</name>
    <dbReference type="NCBI Taxonomy" id="86028"/>
    <lineage>
        <taxon>Eukaryota</taxon>
        <taxon>Fungi</taxon>
        <taxon>Dikarya</taxon>
        <taxon>Ascomycota</taxon>
        <taxon>Pezizomycotina</taxon>
        <taxon>Leotiomycetes</taxon>
        <taxon>Helotiales</taxon>
        <taxon>Ploettnerulaceae</taxon>
        <taxon>Oculimacula</taxon>
    </lineage>
</organism>
<keyword evidence="2" id="KW-0812">Transmembrane</keyword>
<dbReference type="Proteomes" id="UP001595075">
    <property type="component" value="Unassembled WGS sequence"/>
</dbReference>
<evidence type="ECO:0000313" key="5">
    <source>
        <dbReference type="Proteomes" id="UP001595075"/>
    </source>
</evidence>
<feature type="region of interest" description="Disordered" evidence="1">
    <location>
        <begin position="649"/>
        <end position="668"/>
    </location>
</feature>
<evidence type="ECO:0000313" key="4">
    <source>
        <dbReference type="EMBL" id="KAL2073987.1"/>
    </source>
</evidence>
<protein>
    <recommendedName>
        <fullName evidence="6">Apple domain-containing protein</fullName>
    </recommendedName>
</protein>
<reference evidence="4 5" key="1">
    <citation type="journal article" date="2024" name="Commun. Biol.">
        <title>Comparative genomic analysis of thermophilic fungi reveals convergent evolutionary adaptations and gene losses.</title>
        <authorList>
            <person name="Steindorff A.S."/>
            <person name="Aguilar-Pontes M.V."/>
            <person name="Robinson A.J."/>
            <person name="Andreopoulos B."/>
            <person name="LaButti K."/>
            <person name="Kuo A."/>
            <person name="Mondo S."/>
            <person name="Riley R."/>
            <person name="Otillar R."/>
            <person name="Haridas S."/>
            <person name="Lipzen A."/>
            <person name="Grimwood J."/>
            <person name="Schmutz J."/>
            <person name="Clum A."/>
            <person name="Reid I.D."/>
            <person name="Moisan M.C."/>
            <person name="Butler G."/>
            <person name="Nguyen T.T.M."/>
            <person name="Dewar K."/>
            <person name="Conant G."/>
            <person name="Drula E."/>
            <person name="Henrissat B."/>
            <person name="Hansel C."/>
            <person name="Singer S."/>
            <person name="Hutchinson M.I."/>
            <person name="de Vries R.P."/>
            <person name="Natvig D.O."/>
            <person name="Powell A.J."/>
            <person name="Tsang A."/>
            <person name="Grigoriev I.V."/>
        </authorList>
    </citation>
    <scope>NUCLEOTIDE SEQUENCE [LARGE SCALE GENOMIC DNA]</scope>
    <source>
        <strain evidence="4 5">CBS 494.80</strain>
    </source>
</reference>
<feature type="compositionally biased region" description="Low complexity" evidence="1">
    <location>
        <begin position="149"/>
        <end position="181"/>
    </location>
</feature>
<evidence type="ECO:0000256" key="1">
    <source>
        <dbReference type="SAM" id="MobiDB-lite"/>
    </source>
</evidence>
<feature type="compositionally biased region" description="Basic residues" evidence="1">
    <location>
        <begin position="315"/>
        <end position="338"/>
    </location>
</feature>
<feature type="region of interest" description="Disordered" evidence="1">
    <location>
        <begin position="488"/>
        <end position="510"/>
    </location>
</feature>
<dbReference type="EMBL" id="JAZHXI010000002">
    <property type="protein sequence ID" value="KAL2073987.1"/>
    <property type="molecule type" value="Genomic_DNA"/>
</dbReference>
<feature type="compositionally biased region" description="Low complexity" evidence="1">
    <location>
        <begin position="649"/>
        <end position="662"/>
    </location>
</feature>
<keyword evidence="3" id="KW-0732">Signal</keyword>
<evidence type="ECO:0000256" key="2">
    <source>
        <dbReference type="SAM" id="Phobius"/>
    </source>
</evidence>
<evidence type="ECO:0008006" key="6">
    <source>
        <dbReference type="Google" id="ProtNLM"/>
    </source>
</evidence>
<feature type="compositionally biased region" description="Polar residues" evidence="1">
    <location>
        <begin position="496"/>
        <end position="510"/>
    </location>
</feature>
<feature type="compositionally biased region" description="Low complexity" evidence="1">
    <location>
        <begin position="339"/>
        <end position="348"/>
    </location>
</feature>
<feature type="compositionally biased region" description="Low complexity" evidence="1">
    <location>
        <begin position="276"/>
        <end position="297"/>
    </location>
</feature>
<name>A0ABR4CVW9_9HELO</name>
<feature type="compositionally biased region" description="Polar residues" evidence="1">
    <location>
        <begin position="298"/>
        <end position="313"/>
    </location>
</feature>
<feature type="region of interest" description="Disordered" evidence="1">
    <location>
        <begin position="266"/>
        <end position="355"/>
    </location>
</feature>
<feature type="region of interest" description="Disordered" evidence="1">
    <location>
        <begin position="141"/>
        <end position="181"/>
    </location>
</feature>
<sequence length="789" mass="83035">MTSSTKMKRSALFVTVLLTVTHAGKVAVLKDPTPPASLGLTCGSVGVITNFDHFIQDLYNPLYATPAGCAAACAAYNTTPARCVSFNVRSGVRGPFCELHSNIQRFAGIVGGNAGDRDASMYQGFDLECFNFVEAPVDQTSNAQDITPSPGIIGRSTTSSSSPAFEGFSISQQSSSSESATTISVTSPATLASSSISSASLTPHVCHEDNCHRAFLRFEDEARGFCSDYTVSGSQTTAPAYLENCEGNPSMLSSGCRCLATHVSPKSPASSPAIQTSASSGAQSSDSSTPTSTMSVSGLTVTASLPTITSAPRTRTLRKVFRSKKPKKSSSKKFRRKSSSSSSTMTSSGPIESLPSLIPSVLNSSSIHTSSMTASFPPVKAFPPINWRPLMNSTRPEVTGFLNATSSGLANSTMTASLPPVIAFPPTNWRPLTNSTKPEVSNSVNSTSSLSSDVAPLANITRSLTNHSIANATWNGFLSNFGATPTASTTSPNSTIQVDPTKTPQSTSISTPDEVIFEPVHVITALASDMVGVITPVELQGIAVPIELQGITVPVAKNKTTITLARRVYDHEAVKALNLPSGFEGCPEATPYVKSVISLVTITTASGGQTKTLVFPTDNLPPPPCGLSLNAFMYPEEAYHAYCPEYTSTTSAEETATTTSTTTEEEEEITPVTTYGNSMVTITMTNFGQVSTLTRSSDDLPPPPCGGNLDDFTNKEEAYRAECPGYVSTTTAQPKITDAPMIGRAVVNEEKTSHGGSRINLTDGTIGCSFMFMAIWMVIGASLPLWTLS</sequence>
<accession>A0ABR4CVW9</accession>
<feature type="transmembrane region" description="Helical" evidence="2">
    <location>
        <begin position="770"/>
        <end position="788"/>
    </location>
</feature>
<evidence type="ECO:0000256" key="3">
    <source>
        <dbReference type="SAM" id="SignalP"/>
    </source>
</evidence>
<keyword evidence="2" id="KW-1133">Transmembrane helix</keyword>